<evidence type="ECO:0000313" key="2">
    <source>
        <dbReference type="EMBL" id="KIX01467.1"/>
    </source>
</evidence>
<dbReference type="RefSeq" id="XP_013268603.1">
    <property type="nucleotide sequence ID" value="XM_013413149.1"/>
</dbReference>
<sequence length="475" mass="53969">MFRFLFPRARTIRVPLRNGDITLQRVSVIKRSKPVLSRLLTTFLTSYCVIKTAGYIFPREVEGSRNIIASEVERLKKEEQSQPIASQWGKHWENAHSKIPKNETSNTEQASESNLPEDIHLMLPIWVRRKSAGPWSVKHPDDKLFQKLQQDKKLLREVKIEVAKLVVDKKLKNDQYDIWLNQIRHNGQVGVALEMVPPLYPPVDYEIPCVWISPNEVSWGWRRLPDNVGGKMDRVFHPIIFAEAFYAGLREFAKASYIITKARISDRYNTLMDRSPSTKNKANTETLASNQPHKTLTADEKAHMRLPVTRLSEKEKKMWLPFLQGEYGEDASRQGYRDLVKSMTYQGAIETACAVFRTNWVRGQANVMQGHVRGACEIKGYLECFGEKGRLHVDVTAVYSVEINSIIGLPVVTQAYVIPDVEKWYEQEIPSGLSAALSSTASQIQHRPPLKRPSPSSSPEASAAESSTGEKDGEK</sequence>
<dbReference type="STRING" id="1442369.A0A0D2FHL1"/>
<dbReference type="HOGENOM" id="CLU_048763_0_0_1"/>
<accession>A0A0D2FHL1</accession>
<dbReference type="OrthoDB" id="10261634at2759"/>
<reference evidence="2 3" key="1">
    <citation type="submission" date="2015-01" db="EMBL/GenBank/DDBJ databases">
        <title>The Genome Sequence of Rhinocladiella mackenzie CBS 650.93.</title>
        <authorList>
            <consortium name="The Broad Institute Genomics Platform"/>
            <person name="Cuomo C."/>
            <person name="de Hoog S."/>
            <person name="Gorbushina A."/>
            <person name="Stielow B."/>
            <person name="Teixiera M."/>
            <person name="Abouelleil A."/>
            <person name="Chapman S.B."/>
            <person name="Priest M."/>
            <person name="Young S.K."/>
            <person name="Wortman J."/>
            <person name="Nusbaum C."/>
            <person name="Birren B."/>
        </authorList>
    </citation>
    <scope>NUCLEOTIDE SEQUENCE [LARGE SCALE GENOMIC DNA]</scope>
    <source>
        <strain evidence="2 3">CBS 650.93</strain>
    </source>
</reference>
<feature type="region of interest" description="Disordered" evidence="1">
    <location>
        <begin position="437"/>
        <end position="475"/>
    </location>
</feature>
<proteinExistence type="predicted"/>
<name>A0A0D2FHL1_9EURO</name>
<dbReference type="GeneID" id="25297264"/>
<keyword evidence="3" id="KW-1185">Reference proteome</keyword>
<dbReference type="Proteomes" id="UP000053617">
    <property type="component" value="Unassembled WGS sequence"/>
</dbReference>
<dbReference type="AlphaFoldDB" id="A0A0D2FHL1"/>
<evidence type="ECO:0000256" key="1">
    <source>
        <dbReference type="SAM" id="MobiDB-lite"/>
    </source>
</evidence>
<feature type="compositionally biased region" description="Low complexity" evidence="1">
    <location>
        <begin position="453"/>
        <end position="467"/>
    </location>
</feature>
<organism evidence="2 3">
    <name type="scientific">Rhinocladiella mackenziei CBS 650.93</name>
    <dbReference type="NCBI Taxonomy" id="1442369"/>
    <lineage>
        <taxon>Eukaryota</taxon>
        <taxon>Fungi</taxon>
        <taxon>Dikarya</taxon>
        <taxon>Ascomycota</taxon>
        <taxon>Pezizomycotina</taxon>
        <taxon>Eurotiomycetes</taxon>
        <taxon>Chaetothyriomycetidae</taxon>
        <taxon>Chaetothyriales</taxon>
        <taxon>Herpotrichiellaceae</taxon>
        <taxon>Rhinocladiella</taxon>
    </lineage>
</organism>
<dbReference type="EMBL" id="KN847481">
    <property type="protein sequence ID" value="KIX01467.1"/>
    <property type="molecule type" value="Genomic_DNA"/>
</dbReference>
<gene>
    <name evidence="2" type="ORF">Z518_09193</name>
</gene>
<dbReference type="VEuPathDB" id="FungiDB:Z518_09193"/>
<evidence type="ECO:0000313" key="3">
    <source>
        <dbReference type="Proteomes" id="UP000053617"/>
    </source>
</evidence>
<protein>
    <submittedName>
        <fullName evidence="2">Uncharacterized protein</fullName>
    </submittedName>
</protein>